<feature type="signal peptide" evidence="3">
    <location>
        <begin position="1"/>
        <end position="16"/>
    </location>
</feature>
<dbReference type="Proteomes" id="UP000076727">
    <property type="component" value="Unassembled WGS sequence"/>
</dbReference>
<evidence type="ECO:0000313" key="5">
    <source>
        <dbReference type="Proteomes" id="UP000076727"/>
    </source>
</evidence>
<feature type="transmembrane region" description="Helical" evidence="2">
    <location>
        <begin position="85"/>
        <end position="108"/>
    </location>
</feature>
<feature type="transmembrane region" description="Helical" evidence="2">
    <location>
        <begin position="114"/>
        <end position="133"/>
    </location>
</feature>
<gene>
    <name evidence="4" type="ORF">DAEQUDRAFT_394305</name>
</gene>
<organism evidence="4 5">
    <name type="scientific">Daedalea quercina L-15889</name>
    <dbReference type="NCBI Taxonomy" id="1314783"/>
    <lineage>
        <taxon>Eukaryota</taxon>
        <taxon>Fungi</taxon>
        <taxon>Dikarya</taxon>
        <taxon>Basidiomycota</taxon>
        <taxon>Agaricomycotina</taxon>
        <taxon>Agaricomycetes</taxon>
        <taxon>Polyporales</taxon>
        <taxon>Fomitopsis</taxon>
    </lineage>
</organism>
<proteinExistence type="predicted"/>
<feature type="chain" id="PRO_5007863526" evidence="3">
    <location>
        <begin position="17"/>
        <end position="238"/>
    </location>
</feature>
<keyword evidence="2" id="KW-1133">Transmembrane helix</keyword>
<evidence type="ECO:0000256" key="1">
    <source>
        <dbReference type="SAM" id="MobiDB-lite"/>
    </source>
</evidence>
<dbReference type="OrthoDB" id="2756573at2759"/>
<reference evidence="4 5" key="1">
    <citation type="journal article" date="2016" name="Mol. Biol. Evol.">
        <title>Comparative Genomics of Early-Diverging Mushroom-Forming Fungi Provides Insights into the Origins of Lignocellulose Decay Capabilities.</title>
        <authorList>
            <person name="Nagy L.G."/>
            <person name="Riley R."/>
            <person name="Tritt A."/>
            <person name="Adam C."/>
            <person name="Daum C."/>
            <person name="Floudas D."/>
            <person name="Sun H."/>
            <person name="Yadav J.S."/>
            <person name="Pangilinan J."/>
            <person name="Larsson K.H."/>
            <person name="Matsuura K."/>
            <person name="Barry K."/>
            <person name="Labutti K."/>
            <person name="Kuo R."/>
            <person name="Ohm R.A."/>
            <person name="Bhattacharya S.S."/>
            <person name="Shirouzu T."/>
            <person name="Yoshinaga Y."/>
            <person name="Martin F.M."/>
            <person name="Grigoriev I.V."/>
            <person name="Hibbett D.S."/>
        </authorList>
    </citation>
    <scope>NUCLEOTIDE SEQUENCE [LARGE SCALE GENOMIC DNA]</scope>
    <source>
        <strain evidence="4 5">L-15889</strain>
    </source>
</reference>
<evidence type="ECO:0000256" key="3">
    <source>
        <dbReference type="SAM" id="SignalP"/>
    </source>
</evidence>
<sequence length="238" mass="26443">MLMMTLLLALVQVAVNIWKDVIYWDPASINLGIAKGIWNEFIILARTCALASDTLVLAVTYYFSFELRQGTGHLRWSTGASLTKVLVRDGTIFFVALFLVYLLEILAWHFGSMFFVSDFTLPLMSILVSRFLMNLRRAASSSTFTVDTQTPSYVHDGLDTTTVMSSLKFSPQSRGADPEDVGHTDSYANSDEIEQLDDPSIIVPAEEMVEYSIEMGGNCGEPASEPYIVTVSRNPGER</sequence>
<keyword evidence="5" id="KW-1185">Reference proteome</keyword>
<dbReference type="EMBL" id="KV429076">
    <property type="protein sequence ID" value="KZT67483.1"/>
    <property type="molecule type" value="Genomic_DNA"/>
</dbReference>
<evidence type="ECO:0000313" key="4">
    <source>
        <dbReference type="EMBL" id="KZT67483.1"/>
    </source>
</evidence>
<feature type="region of interest" description="Disordered" evidence="1">
    <location>
        <begin position="169"/>
        <end position="190"/>
    </location>
</feature>
<accession>A0A165NWY4</accession>
<dbReference type="AlphaFoldDB" id="A0A165NWY4"/>
<keyword evidence="2" id="KW-0472">Membrane</keyword>
<name>A0A165NWY4_9APHY</name>
<feature type="transmembrane region" description="Helical" evidence="2">
    <location>
        <begin position="43"/>
        <end position="64"/>
    </location>
</feature>
<keyword evidence="2" id="KW-0812">Transmembrane</keyword>
<protein>
    <submittedName>
        <fullName evidence="4">Uncharacterized protein</fullName>
    </submittedName>
</protein>
<evidence type="ECO:0000256" key="2">
    <source>
        <dbReference type="SAM" id="Phobius"/>
    </source>
</evidence>
<keyword evidence="3" id="KW-0732">Signal</keyword>